<protein>
    <recommendedName>
        <fullName evidence="5">Esterase-like activity of phytase family protein</fullName>
    </recommendedName>
</protein>
<sequence length="304" mass="35440">MLKKNLRWLTVFVLLFIFIVLGSSIKHHYHNKLVSMDERLTEVSGIEFDKKGKLWAINDGGDEPNLYRVEPDGKISKTVLITNAKNIDWEDMTQDDFGHFFLGDFGNNDNKRKWLTIYKIENPIDIKGDSTSAEIIKFMYPEQNSYPPKEHQKKYDLEAFVFYKKKLYLFTKNRSVPFDGETNLYRIGAYAANHQAKKLSSFTTCTHHEKLCWVTSAALSPNKKKLVLLDSQRLWLFENWQGDDFFSGDAYQINLGTITQKESVTFYDDNTVVYTDEEFMGIGRNAYLIKLDERRKVPVQSFSD</sequence>
<dbReference type="AlphaFoldDB" id="A0A5C6QQZ9"/>
<organism evidence="2 4">
    <name type="scientific">Colwellia hornerae</name>
    <dbReference type="NCBI Taxonomy" id="89402"/>
    <lineage>
        <taxon>Bacteria</taxon>
        <taxon>Pseudomonadati</taxon>
        <taxon>Pseudomonadota</taxon>
        <taxon>Gammaproteobacteria</taxon>
        <taxon>Alteromonadales</taxon>
        <taxon>Colwelliaceae</taxon>
        <taxon>Colwellia</taxon>
    </lineage>
</organism>
<proteinExistence type="predicted"/>
<comment type="caution">
    <text evidence="2">The sequence shown here is derived from an EMBL/GenBank/DDBJ whole genome shotgun (WGS) entry which is preliminary data.</text>
</comment>
<evidence type="ECO:0000313" key="3">
    <source>
        <dbReference type="Proteomes" id="UP000321525"/>
    </source>
</evidence>
<evidence type="ECO:0008006" key="5">
    <source>
        <dbReference type="Google" id="ProtNLM"/>
    </source>
</evidence>
<evidence type="ECO:0000313" key="2">
    <source>
        <dbReference type="EMBL" id="TWX71515.1"/>
    </source>
</evidence>
<reference evidence="2 4" key="1">
    <citation type="submission" date="2019-07" db="EMBL/GenBank/DDBJ databases">
        <title>Genomes of sea-ice associated Colwellia species.</title>
        <authorList>
            <person name="Bowman J.P."/>
        </authorList>
    </citation>
    <scope>NUCLEOTIDE SEQUENCE [LARGE SCALE GENOMIC DNA]</scope>
    <source>
        <strain evidence="1 3">ACAM 607</strain>
        <strain evidence="2 4">IC036</strain>
    </source>
</reference>
<keyword evidence="3" id="KW-1185">Reference proteome</keyword>
<name>A0A5C6QQZ9_9GAMM</name>
<accession>A0A5C6QQZ9</accession>
<evidence type="ECO:0000313" key="1">
    <source>
        <dbReference type="EMBL" id="TWX62604.1"/>
    </source>
</evidence>
<gene>
    <name evidence="1" type="ORF">ESZ26_01880</name>
    <name evidence="2" type="ORF">ESZ27_01490</name>
</gene>
<evidence type="ECO:0000313" key="4">
    <source>
        <dbReference type="Proteomes" id="UP000321917"/>
    </source>
</evidence>
<dbReference type="SUPFAM" id="SSF101898">
    <property type="entry name" value="NHL repeat"/>
    <property type="match status" value="1"/>
</dbReference>
<dbReference type="RefSeq" id="WP_146797247.1">
    <property type="nucleotide sequence ID" value="NZ_VOLP01000003.1"/>
</dbReference>
<dbReference type="EMBL" id="VOLQ01000002">
    <property type="protein sequence ID" value="TWX71515.1"/>
    <property type="molecule type" value="Genomic_DNA"/>
</dbReference>
<dbReference type="Proteomes" id="UP000321525">
    <property type="component" value="Unassembled WGS sequence"/>
</dbReference>
<dbReference type="EMBL" id="VOLR01000002">
    <property type="protein sequence ID" value="TWX62604.1"/>
    <property type="molecule type" value="Genomic_DNA"/>
</dbReference>
<dbReference type="Proteomes" id="UP000321917">
    <property type="component" value="Unassembled WGS sequence"/>
</dbReference>
<dbReference type="OrthoDB" id="5599486at2"/>